<evidence type="ECO:0000256" key="3">
    <source>
        <dbReference type="ARBA" id="ARBA00006958"/>
    </source>
</evidence>
<dbReference type="InterPro" id="IPR027806">
    <property type="entry name" value="HARBI1_dom"/>
</dbReference>
<keyword evidence="10" id="KW-1185">Reference proteome</keyword>
<dbReference type="GO" id="GO:0016787">
    <property type="term" value="F:hydrolase activity"/>
    <property type="evidence" value="ECO:0007669"/>
    <property type="project" value="UniProtKB-KW"/>
</dbReference>
<keyword evidence="4" id="KW-0540">Nuclease</keyword>
<name>A0A8J2WSA7_9CRUS</name>
<dbReference type="GO" id="GO:0004518">
    <property type="term" value="F:nuclease activity"/>
    <property type="evidence" value="ECO:0007669"/>
    <property type="project" value="UniProtKB-KW"/>
</dbReference>
<dbReference type="Pfam" id="PF13359">
    <property type="entry name" value="DDE_Tnp_4"/>
    <property type="match status" value="1"/>
</dbReference>
<proteinExistence type="inferred from homology"/>
<organism evidence="9 10">
    <name type="scientific">Daphnia galeata</name>
    <dbReference type="NCBI Taxonomy" id="27404"/>
    <lineage>
        <taxon>Eukaryota</taxon>
        <taxon>Metazoa</taxon>
        <taxon>Ecdysozoa</taxon>
        <taxon>Arthropoda</taxon>
        <taxon>Crustacea</taxon>
        <taxon>Branchiopoda</taxon>
        <taxon>Diplostraca</taxon>
        <taxon>Cladocera</taxon>
        <taxon>Anomopoda</taxon>
        <taxon>Daphniidae</taxon>
        <taxon>Daphnia</taxon>
    </lineage>
</organism>
<comment type="cofactor">
    <cofactor evidence="1">
        <name>a divalent metal cation</name>
        <dbReference type="ChEBI" id="CHEBI:60240"/>
    </cofactor>
</comment>
<dbReference type="PANTHER" id="PTHR22930:SF286">
    <property type="entry name" value="NUCLEASE HARBI1"/>
    <property type="match status" value="1"/>
</dbReference>
<evidence type="ECO:0000256" key="6">
    <source>
        <dbReference type="ARBA" id="ARBA00022801"/>
    </source>
</evidence>
<comment type="similarity">
    <text evidence="3">Belongs to the HARBI1 family.</text>
</comment>
<dbReference type="AlphaFoldDB" id="A0A8J2WSA7"/>
<evidence type="ECO:0000256" key="7">
    <source>
        <dbReference type="ARBA" id="ARBA00023242"/>
    </source>
</evidence>
<dbReference type="GO" id="GO:0046872">
    <property type="term" value="F:metal ion binding"/>
    <property type="evidence" value="ECO:0007669"/>
    <property type="project" value="UniProtKB-KW"/>
</dbReference>
<keyword evidence="6" id="KW-0378">Hydrolase</keyword>
<dbReference type="Proteomes" id="UP000789390">
    <property type="component" value="Unassembled WGS sequence"/>
</dbReference>
<evidence type="ECO:0000259" key="8">
    <source>
        <dbReference type="Pfam" id="PF13359"/>
    </source>
</evidence>
<keyword evidence="7" id="KW-0539">Nucleus</keyword>
<comment type="subcellular location">
    <subcellularLocation>
        <location evidence="2">Nucleus</location>
    </subcellularLocation>
</comment>
<reference evidence="9" key="1">
    <citation type="submission" date="2021-11" db="EMBL/GenBank/DDBJ databases">
        <authorList>
            <person name="Schell T."/>
        </authorList>
    </citation>
    <scope>NUCLEOTIDE SEQUENCE</scope>
    <source>
        <strain evidence="9">M5</strain>
    </source>
</reference>
<sequence length="304" mass="35361">MNDDRGFNEELEFYLNDLDEMNYELTSSDDEEVRRERRIEVRRRMVPFYSRRTDMYDEFFNDDQLYKTFRFDKSSLQFIEGLINDKLERKLNGRKFLTPMQQILAALNFYATGTFQKEVCLEFSEFAGFRGIIGAIDGCHIKIARSWVDEKIYVNRKNFHSINVQAICDANGRALSVYAKKPGSTNDAAMFVESIIGQRLARGDFSPFHLIGGSGYACTPYLLTPYAAPINDPQQRFKVAHKKSRCVIERFFGMVKRRFPALFFGIRMQPGRACRVIMACFILHNIALSRRQPDFDDDIAVNQF</sequence>
<keyword evidence="5" id="KW-0479">Metal-binding</keyword>
<dbReference type="OrthoDB" id="6376883at2759"/>
<comment type="caution">
    <text evidence="9">The sequence shown here is derived from an EMBL/GenBank/DDBJ whole genome shotgun (WGS) entry which is preliminary data.</text>
</comment>
<accession>A0A8J2WSA7</accession>
<dbReference type="InterPro" id="IPR045249">
    <property type="entry name" value="HARBI1-like"/>
</dbReference>
<evidence type="ECO:0000256" key="2">
    <source>
        <dbReference type="ARBA" id="ARBA00004123"/>
    </source>
</evidence>
<dbReference type="GO" id="GO:0005634">
    <property type="term" value="C:nucleus"/>
    <property type="evidence" value="ECO:0007669"/>
    <property type="project" value="UniProtKB-SubCell"/>
</dbReference>
<evidence type="ECO:0000313" key="9">
    <source>
        <dbReference type="EMBL" id="CAH0109602.1"/>
    </source>
</evidence>
<evidence type="ECO:0000313" key="10">
    <source>
        <dbReference type="Proteomes" id="UP000789390"/>
    </source>
</evidence>
<evidence type="ECO:0000256" key="4">
    <source>
        <dbReference type="ARBA" id="ARBA00022722"/>
    </source>
</evidence>
<protein>
    <recommendedName>
        <fullName evidence="8">DDE Tnp4 domain-containing protein</fullName>
    </recommendedName>
</protein>
<feature type="domain" description="DDE Tnp4" evidence="8">
    <location>
        <begin position="136"/>
        <end position="285"/>
    </location>
</feature>
<evidence type="ECO:0000256" key="1">
    <source>
        <dbReference type="ARBA" id="ARBA00001968"/>
    </source>
</evidence>
<dbReference type="EMBL" id="CAKKLH010000293">
    <property type="protein sequence ID" value="CAH0109602.1"/>
    <property type="molecule type" value="Genomic_DNA"/>
</dbReference>
<gene>
    <name evidence="9" type="ORF">DGAL_LOCUS13083</name>
</gene>
<evidence type="ECO:0000256" key="5">
    <source>
        <dbReference type="ARBA" id="ARBA00022723"/>
    </source>
</evidence>
<dbReference type="PANTHER" id="PTHR22930">
    <property type="match status" value="1"/>
</dbReference>